<dbReference type="AlphaFoldDB" id="B8FNY5"/>
<dbReference type="InterPro" id="IPR006427">
    <property type="entry name" value="Portal_HK97"/>
</dbReference>
<sequence>MGLFRDSYETRNINGYSNDEFMRLLGINNLSVNKDKLSEITYFICIKTLSEAVAKLPLKLFRETQKGTEKAVGHYLYSLLKLRPNPYMSAWNFWTTIEFQKNHFGNSICYIDMVKSGRDSGKVKGLYILDHKNVQIWVDDAGLISKDNAVWYIYTDNNGKEYKLCHDQILHFRSAISLDGITGLAIQDILKMSIENAQNGQKFINTYWKQGMFSKGLLQYTGDIGEKAMKTMQSKFESMANGISNAGRILPVPLGFNFTTLDNKLVDSQFLELSMWSARQISAAFGIKPNQLNMEQKYSNMELNQREFYLDTLLPVITAYESELTWKLLTEQERNEGMFFKFNVDAILRADFETRMKGYGIAIDKGFMTPNEVREKEDLPTDPDGDKLLVNGTYIPLSMVGQQYTNAPLKGGENIEE</sequence>
<dbReference type="HOGENOM" id="CLU_033789_0_2_9"/>
<proteinExistence type="predicted"/>
<protein>
    <submittedName>
        <fullName evidence="1">Phage portal protein, HK97 family</fullName>
    </submittedName>
</protein>
<dbReference type="NCBIfam" id="TIGR01537">
    <property type="entry name" value="portal_HK97"/>
    <property type="match status" value="1"/>
</dbReference>
<gene>
    <name evidence="1" type="ordered locus">Dhaf_1457</name>
</gene>
<dbReference type="RefSeq" id="WP_015943443.1">
    <property type="nucleotide sequence ID" value="NC_011830.1"/>
</dbReference>
<accession>B8FNY5</accession>
<dbReference type="Proteomes" id="UP000007726">
    <property type="component" value="Chromosome"/>
</dbReference>
<dbReference type="InterPro" id="IPR006944">
    <property type="entry name" value="Phage/GTA_portal"/>
</dbReference>
<dbReference type="Pfam" id="PF04860">
    <property type="entry name" value="Phage_portal"/>
    <property type="match status" value="1"/>
</dbReference>
<organism evidence="1 2">
    <name type="scientific">Desulfitobacterium hafniense (strain DSM 10664 / DCB-2)</name>
    <dbReference type="NCBI Taxonomy" id="272564"/>
    <lineage>
        <taxon>Bacteria</taxon>
        <taxon>Bacillati</taxon>
        <taxon>Bacillota</taxon>
        <taxon>Clostridia</taxon>
        <taxon>Eubacteriales</taxon>
        <taxon>Desulfitobacteriaceae</taxon>
        <taxon>Desulfitobacterium</taxon>
    </lineage>
</organism>
<reference evidence="1 2" key="1">
    <citation type="journal article" date="2012" name="BMC Microbiol.">
        <title>Genome sequence of Desulfitobacterium hafniense DCB-2, a Gram-positive anaerobe capable of dehalogenation and metal reduction.</title>
        <authorList>
            <person name="Kim S.H."/>
            <person name="Harzman C."/>
            <person name="Davis J.K."/>
            <person name="Hutcheson R."/>
            <person name="Broderick J.B."/>
            <person name="Marsh T.L."/>
            <person name="Tiedje J.M."/>
        </authorList>
    </citation>
    <scope>NUCLEOTIDE SEQUENCE [LARGE SCALE GENOMIC DNA]</scope>
    <source>
        <strain evidence="2">DSM 10664 / DCB-2</strain>
    </source>
</reference>
<dbReference type="EMBL" id="CP001336">
    <property type="protein sequence ID" value="ACL19510.1"/>
    <property type="molecule type" value="Genomic_DNA"/>
</dbReference>
<name>B8FNY5_DESHD</name>
<evidence type="ECO:0000313" key="2">
    <source>
        <dbReference type="Proteomes" id="UP000007726"/>
    </source>
</evidence>
<evidence type="ECO:0000313" key="1">
    <source>
        <dbReference type="EMBL" id="ACL19510.1"/>
    </source>
</evidence>
<dbReference type="KEGG" id="dhd:Dhaf_1457"/>